<evidence type="ECO:0000313" key="1">
    <source>
        <dbReference type="EMBL" id="KAA0041685.1"/>
    </source>
</evidence>
<dbReference type="OrthoDB" id="1421598at2759"/>
<evidence type="ECO:0000313" key="4">
    <source>
        <dbReference type="Proteomes" id="UP000321947"/>
    </source>
</evidence>
<dbReference type="PANTHER" id="PTHR46033">
    <property type="entry name" value="PROTEIN MAIN-LIKE 2"/>
    <property type="match status" value="1"/>
</dbReference>
<dbReference type="PANTHER" id="PTHR46033:SF8">
    <property type="entry name" value="PROTEIN MAINTENANCE OF MERISTEMS-LIKE"/>
    <property type="match status" value="1"/>
</dbReference>
<proteinExistence type="predicted"/>
<sequence length="252" mass="29640">MKYKDFIEDYYKISTYDECYAPQFQPVDQRVHVITTRWIGQNKVFNNDAHSVLKLIIIDGGVLCYGDEHLIIMTLNPRPIDLDVLYDQNIHRSETVWDDRNTPEINCRRHEAVVYRTIPLHRNILLLLCASDFYGIITALVERWRLETHTFHMSRHNDWLHVCQELLGVTPPPEQIRGSRLNLTWLRVEFPGLADDVDEETITRYARAYIFTVDGGSMFTDKSTRYVHLMFLPFLANLHYTRQYSWGGTCLA</sequence>
<gene>
    <name evidence="2" type="ORF">E5676_scaffold594G00170</name>
    <name evidence="1" type="ORF">E6C27_scaffold67G00150</name>
</gene>
<dbReference type="EMBL" id="SSTE01016227">
    <property type="protein sequence ID" value="KAA0041685.1"/>
    <property type="molecule type" value="Genomic_DNA"/>
</dbReference>
<dbReference type="GO" id="GO:0010073">
    <property type="term" value="P:meristem maintenance"/>
    <property type="evidence" value="ECO:0007669"/>
    <property type="project" value="InterPro"/>
</dbReference>
<organism evidence="1 3">
    <name type="scientific">Cucumis melo var. makuwa</name>
    <name type="common">Oriental melon</name>
    <dbReference type="NCBI Taxonomy" id="1194695"/>
    <lineage>
        <taxon>Eukaryota</taxon>
        <taxon>Viridiplantae</taxon>
        <taxon>Streptophyta</taxon>
        <taxon>Embryophyta</taxon>
        <taxon>Tracheophyta</taxon>
        <taxon>Spermatophyta</taxon>
        <taxon>Magnoliopsida</taxon>
        <taxon>eudicotyledons</taxon>
        <taxon>Gunneridae</taxon>
        <taxon>Pentapetalae</taxon>
        <taxon>rosids</taxon>
        <taxon>fabids</taxon>
        <taxon>Cucurbitales</taxon>
        <taxon>Cucurbitaceae</taxon>
        <taxon>Benincaseae</taxon>
        <taxon>Cucumis</taxon>
    </lineage>
</organism>
<dbReference type="EMBL" id="SSTD01013550">
    <property type="protein sequence ID" value="TYK06307.1"/>
    <property type="molecule type" value="Genomic_DNA"/>
</dbReference>
<name>A0A5A7TJS3_CUCMM</name>
<reference evidence="3 4" key="1">
    <citation type="submission" date="2019-08" db="EMBL/GenBank/DDBJ databases">
        <title>Draft genome sequences of two oriental melons (Cucumis melo L. var makuwa).</title>
        <authorList>
            <person name="Kwon S.-Y."/>
        </authorList>
    </citation>
    <scope>NUCLEOTIDE SEQUENCE [LARGE SCALE GENOMIC DNA]</scope>
    <source>
        <strain evidence="4">cv. Chang Bougi</strain>
        <strain evidence="3">cv. SW 3</strain>
        <tissue evidence="1">Leaf</tissue>
    </source>
</reference>
<dbReference type="InterPro" id="IPR044824">
    <property type="entry name" value="MAIN-like"/>
</dbReference>
<dbReference type="Proteomes" id="UP000321393">
    <property type="component" value="Unassembled WGS sequence"/>
</dbReference>
<protein>
    <submittedName>
        <fullName evidence="1">Serine/threonine-protein phosphatase 7 long form-like protein</fullName>
    </submittedName>
</protein>
<comment type="caution">
    <text evidence="1">The sequence shown here is derived from an EMBL/GenBank/DDBJ whole genome shotgun (WGS) entry which is preliminary data.</text>
</comment>
<evidence type="ECO:0000313" key="3">
    <source>
        <dbReference type="Proteomes" id="UP000321393"/>
    </source>
</evidence>
<accession>A0A5A7TJS3</accession>
<dbReference type="AlphaFoldDB" id="A0A5A7TJS3"/>
<dbReference type="Proteomes" id="UP000321947">
    <property type="component" value="Unassembled WGS sequence"/>
</dbReference>
<evidence type="ECO:0000313" key="2">
    <source>
        <dbReference type="EMBL" id="TYK06307.1"/>
    </source>
</evidence>